<dbReference type="Gramene" id="TraesJUL4B03G02269700.1">
    <property type="protein sequence ID" value="TraesJUL4B03G02269700.1.CDS1"/>
    <property type="gene ID" value="TraesJUL4B03G02269700"/>
</dbReference>
<dbReference type="Gramene" id="TraesCAD_scaffold_058512_01G000100.1">
    <property type="protein sequence ID" value="TraesCAD_scaffold_058512_01G000100.1"/>
    <property type="gene ID" value="TraesCAD_scaffold_058512_01G000100"/>
</dbReference>
<protein>
    <recommendedName>
        <fullName evidence="7">NAC domain-containing protein</fullName>
    </recommendedName>
</protein>
<dbReference type="AlphaFoldDB" id="A0A3B6IPK7"/>
<dbReference type="GO" id="GO:0006355">
    <property type="term" value="P:regulation of DNA-templated transcription"/>
    <property type="evidence" value="ECO:0007669"/>
    <property type="project" value="InterPro"/>
</dbReference>
<dbReference type="Gramene" id="TraesROB_scaffold_026189_01G000100.1">
    <property type="protein sequence ID" value="TraesROB_scaffold_026189_01G000100.1"/>
    <property type="gene ID" value="TraesROB_scaffold_026189_01G000100"/>
</dbReference>
<keyword evidence="2" id="KW-0805">Transcription regulation</keyword>
<keyword evidence="5" id="KW-0539">Nucleus</keyword>
<dbReference type="Gramene" id="TraesCS4B03G0152300.1">
    <property type="protein sequence ID" value="TraesCS4B03G0152300.1.CDS1"/>
    <property type="gene ID" value="TraesCS4B03G0152300"/>
</dbReference>
<dbReference type="GO" id="GO:0003677">
    <property type="term" value="F:DNA binding"/>
    <property type="evidence" value="ECO:0007669"/>
    <property type="project" value="UniProtKB-KW"/>
</dbReference>
<dbReference type="Gene3D" id="2.170.150.80">
    <property type="entry name" value="NAC domain"/>
    <property type="match status" value="1"/>
</dbReference>
<keyword evidence="3" id="KW-0238">DNA-binding</keyword>
<name>A0A3B6IPK7_WHEAT</name>
<dbReference type="Gramene" id="TraesCS4B02G069400.1">
    <property type="protein sequence ID" value="TraesCS4B02G069400.1.cds1"/>
    <property type="gene ID" value="TraesCS4B02G069400"/>
</dbReference>
<dbReference type="PANTHER" id="PTHR31989">
    <property type="entry name" value="NAC DOMAIN-CONTAINING PROTEIN 82-RELATED"/>
    <property type="match status" value="1"/>
</dbReference>
<feature type="compositionally biased region" description="Low complexity" evidence="6">
    <location>
        <begin position="177"/>
        <end position="199"/>
    </location>
</feature>
<evidence type="ECO:0000313" key="9">
    <source>
        <dbReference type="Proteomes" id="UP000019116"/>
    </source>
</evidence>
<reference evidence="8" key="1">
    <citation type="submission" date="2018-08" db="EMBL/GenBank/DDBJ databases">
        <authorList>
            <person name="Rossello M."/>
        </authorList>
    </citation>
    <scope>NUCLEOTIDE SEQUENCE [LARGE SCALE GENOMIC DNA]</scope>
    <source>
        <strain evidence="8">cv. Chinese Spring</strain>
    </source>
</reference>
<dbReference type="SMR" id="A0A3B6IPK7"/>
<dbReference type="InterPro" id="IPR003441">
    <property type="entry name" value="NAC-dom"/>
</dbReference>
<feature type="domain" description="NAC" evidence="7">
    <location>
        <begin position="7"/>
        <end position="165"/>
    </location>
</feature>
<feature type="region of interest" description="Disordered" evidence="6">
    <location>
        <begin position="169"/>
        <end position="247"/>
    </location>
</feature>
<proteinExistence type="predicted"/>
<sequence length="541" mass="57999">MAHRRDLAPGWTFNPPDRELTDVYLRREIDGQPIAASFMHRHVDVYSAAPEKLVESLQHAPGIGEAQGEEDKRVWYFFTTLRHAGKNVPGGPRRMSRTIAGAADGKKRWWHSEGSLKAVKGSAAGGALQKLTYKVESASGSGGWLMTEYSIHGAGDLVLCKVYKTPRRPRLARRPRLSSPASSLSSSSSSCTTTAADLSGWGCKRKASGDHPEAPPTTQRKTQEAYVQMEEEVESYSARRQPDQDNEGFSFCTAYRAPQGDFHASASASSSSTKSVFLDLDAGVTVDMVAPQSAPGAFVEEDAGLGSGADSVDKIVLYESGVTVDDLLDDTSNDGFQEPAPAPPCRNEVLSAAAPPSNTSQNELLHAPASNTAAWNPTDGGCYGAESVDKIVLYDGEVTVDDLLDDTTLDGSNDDFLCQDQEPPAASPCRNELLSVAVARNNTTSPPAPSQNELLHAPASKRRGIRRLAVATSCYPPTFLLPSATRKKLLLSGRRPPASARRTQHSICSGVHPMVCACTESATRTSSYASCMYSMSKTVVN</sequence>
<dbReference type="STRING" id="4565.A0A3B6IPK7"/>
<dbReference type="GO" id="GO:0005634">
    <property type="term" value="C:nucleus"/>
    <property type="evidence" value="ECO:0007669"/>
    <property type="project" value="UniProtKB-SubCell"/>
</dbReference>
<evidence type="ECO:0000256" key="5">
    <source>
        <dbReference type="ARBA" id="ARBA00023242"/>
    </source>
</evidence>
<evidence type="ECO:0000256" key="2">
    <source>
        <dbReference type="ARBA" id="ARBA00023015"/>
    </source>
</evidence>
<evidence type="ECO:0000256" key="6">
    <source>
        <dbReference type="SAM" id="MobiDB-lite"/>
    </source>
</evidence>
<comment type="subcellular location">
    <subcellularLocation>
        <location evidence="1">Nucleus</location>
    </subcellularLocation>
</comment>
<evidence type="ECO:0000256" key="4">
    <source>
        <dbReference type="ARBA" id="ARBA00023163"/>
    </source>
</evidence>
<dbReference type="EnsemblPlants" id="TraesCS4B02G069400.1">
    <property type="protein sequence ID" value="TraesCS4B02G069400.1.cds1"/>
    <property type="gene ID" value="TraesCS4B02G069400"/>
</dbReference>
<organism evidence="8">
    <name type="scientific">Triticum aestivum</name>
    <name type="common">Wheat</name>
    <dbReference type="NCBI Taxonomy" id="4565"/>
    <lineage>
        <taxon>Eukaryota</taxon>
        <taxon>Viridiplantae</taxon>
        <taxon>Streptophyta</taxon>
        <taxon>Embryophyta</taxon>
        <taxon>Tracheophyta</taxon>
        <taxon>Spermatophyta</taxon>
        <taxon>Magnoliopsida</taxon>
        <taxon>Liliopsida</taxon>
        <taxon>Poales</taxon>
        <taxon>Poaceae</taxon>
        <taxon>BOP clade</taxon>
        <taxon>Pooideae</taxon>
        <taxon>Triticodae</taxon>
        <taxon>Triticeae</taxon>
        <taxon>Triticinae</taxon>
        <taxon>Triticum</taxon>
    </lineage>
</organism>
<evidence type="ECO:0000313" key="8">
    <source>
        <dbReference type="EnsemblPlants" id="TraesCS4B02G069400.1.cds1"/>
    </source>
</evidence>
<reference evidence="8" key="2">
    <citation type="submission" date="2018-10" db="UniProtKB">
        <authorList>
            <consortium name="EnsemblPlants"/>
        </authorList>
    </citation>
    <scope>IDENTIFICATION</scope>
</reference>
<dbReference type="Pfam" id="PF02365">
    <property type="entry name" value="NAM"/>
    <property type="match status" value="1"/>
</dbReference>
<keyword evidence="9" id="KW-1185">Reference proteome</keyword>
<dbReference type="Gramene" id="TraesCLE_scaffold_080702_01G000300.1">
    <property type="protein sequence ID" value="TraesCLE_scaffold_080702_01G000300.1"/>
    <property type="gene ID" value="TraesCLE_scaffold_080702_01G000300"/>
</dbReference>
<keyword evidence="4" id="KW-0804">Transcription</keyword>
<dbReference type="Proteomes" id="UP000019116">
    <property type="component" value="Chromosome 4B"/>
</dbReference>
<evidence type="ECO:0000256" key="1">
    <source>
        <dbReference type="ARBA" id="ARBA00004123"/>
    </source>
</evidence>
<dbReference type="PROSITE" id="PS51005">
    <property type="entry name" value="NAC"/>
    <property type="match status" value="1"/>
</dbReference>
<accession>A0A3B6IPK7</accession>
<dbReference type="SUPFAM" id="SSF101941">
    <property type="entry name" value="NAC domain"/>
    <property type="match status" value="1"/>
</dbReference>
<evidence type="ECO:0000256" key="3">
    <source>
        <dbReference type="ARBA" id="ARBA00023125"/>
    </source>
</evidence>
<evidence type="ECO:0000259" key="7">
    <source>
        <dbReference type="PROSITE" id="PS51005"/>
    </source>
</evidence>
<dbReference type="Gramene" id="TraesWEE_scaffold_130735_01G000100.1">
    <property type="protein sequence ID" value="TraesWEE_scaffold_130735_01G000100.1"/>
    <property type="gene ID" value="TraesWEE_scaffold_130735_01G000100"/>
</dbReference>
<dbReference type="InterPro" id="IPR036093">
    <property type="entry name" value="NAC_dom_sf"/>
</dbReference>